<dbReference type="EMBL" id="JANVFT010000056">
    <property type="protein sequence ID" value="KAJ4483110.1"/>
    <property type="molecule type" value="Genomic_DNA"/>
</dbReference>
<evidence type="ECO:0000313" key="2">
    <source>
        <dbReference type="Proteomes" id="UP001150217"/>
    </source>
</evidence>
<gene>
    <name evidence="1" type="ORF">C8R41DRAFT_840522</name>
</gene>
<keyword evidence="2" id="KW-1185">Reference proteome</keyword>
<organism evidence="1 2">
    <name type="scientific">Lentinula lateritia</name>
    <dbReference type="NCBI Taxonomy" id="40482"/>
    <lineage>
        <taxon>Eukaryota</taxon>
        <taxon>Fungi</taxon>
        <taxon>Dikarya</taxon>
        <taxon>Basidiomycota</taxon>
        <taxon>Agaricomycotina</taxon>
        <taxon>Agaricomycetes</taxon>
        <taxon>Agaricomycetidae</taxon>
        <taxon>Agaricales</taxon>
        <taxon>Marasmiineae</taxon>
        <taxon>Omphalotaceae</taxon>
        <taxon>Lentinula</taxon>
    </lineage>
</organism>
<accession>A0ABQ8VAR5</accession>
<dbReference type="Proteomes" id="UP001150217">
    <property type="component" value="Unassembled WGS sequence"/>
</dbReference>
<sequence>MRLSIPLLPYTGTNPSYLSLDTIVSPNPTRSSSFEAFDVALNFALASTPHLWPGVYLALIEPTRCVL</sequence>
<reference evidence="1" key="1">
    <citation type="submission" date="2022-08" db="EMBL/GenBank/DDBJ databases">
        <title>A Global Phylogenomic Analysis of the Shiitake Genus Lentinula.</title>
        <authorList>
            <consortium name="DOE Joint Genome Institute"/>
            <person name="Sierra-Patev S."/>
            <person name="Min B."/>
            <person name="Naranjo-Ortiz M."/>
            <person name="Looney B."/>
            <person name="Konkel Z."/>
            <person name="Slot J.C."/>
            <person name="Sakamoto Y."/>
            <person name="Steenwyk J.L."/>
            <person name="Rokas A."/>
            <person name="Carro J."/>
            <person name="Camarero S."/>
            <person name="Ferreira P."/>
            <person name="Molpeceres G."/>
            <person name="Ruiz-Duenas F.J."/>
            <person name="Serrano A."/>
            <person name="Henrissat B."/>
            <person name="Drula E."/>
            <person name="Hughes K.W."/>
            <person name="Mata J.L."/>
            <person name="Ishikawa N.K."/>
            <person name="Vargas-Isla R."/>
            <person name="Ushijima S."/>
            <person name="Smith C.A."/>
            <person name="Ahrendt S."/>
            <person name="Andreopoulos W."/>
            <person name="He G."/>
            <person name="Labutti K."/>
            <person name="Lipzen A."/>
            <person name="Ng V."/>
            <person name="Riley R."/>
            <person name="Sandor L."/>
            <person name="Barry K."/>
            <person name="Martinez A.T."/>
            <person name="Xiao Y."/>
            <person name="Gibbons J.G."/>
            <person name="Terashima K."/>
            <person name="Grigoriev I.V."/>
            <person name="Hibbett D.S."/>
        </authorList>
    </citation>
    <scope>NUCLEOTIDE SEQUENCE</scope>
    <source>
        <strain evidence="1">RHP3577 ss4</strain>
    </source>
</reference>
<proteinExistence type="predicted"/>
<evidence type="ECO:0000313" key="1">
    <source>
        <dbReference type="EMBL" id="KAJ4483110.1"/>
    </source>
</evidence>
<comment type="caution">
    <text evidence="1">The sequence shown here is derived from an EMBL/GenBank/DDBJ whole genome shotgun (WGS) entry which is preliminary data.</text>
</comment>
<name>A0ABQ8VAR5_9AGAR</name>
<protein>
    <submittedName>
        <fullName evidence="1">Uncharacterized protein</fullName>
    </submittedName>
</protein>